<name>A0A2A9NQK4_9AGAR</name>
<organism evidence="1 2">
    <name type="scientific">Amanita thiersii Skay4041</name>
    <dbReference type="NCBI Taxonomy" id="703135"/>
    <lineage>
        <taxon>Eukaryota</taxon>
        <taxon>Fungi</taxon>
        <taxon>Dikarya</taxon>
        <taxon>Basidiomycota</taxon>
        <taxon>Agaricomycotina</taxon>
        <taxon>Agaricomycetes</taxon>
        <taxon>Agaricomycetidae</taxon>
        <taxon>Agaricales</taxon>
        <taxon>Pluteineae</taxon>
        <taxon>Amanitaceae</taxon>
        <taxon>Amanita</taxon>
    </lineage>
</organism>
<sequence length="261" mass="28622">MSSRDDVDHTNSHDDILLDALAFLDGKPVVDNDLITYGPLTLTVAPKEGKANTLLADHLFSPALLLAEWIERGLLPAQGQTMIELGSGSGLPSLLASTLSESPSLVVVTDYPDESIMRNLTRNVERNSESFTLGHGIHCAGYEWGRDVSHLRKFLPKQSDGFDIIILSDLLHFDTSHGALMRSLDMLLSKLPNARMYIAAGRYTTDAVCAQFLLLAEQSGFLIEEIDGGSEWQGKMAVGGLDKEALSLRKQNCRLWIGRRA</sequence>
<dbReference type="GO" id="GO:0005737">
    <property type="term" value="C:cytoplasm"/>
    <property type="evidence" value="ECO:0007669"/>
    <property type="project" value="TreeGrafter"/>
</dbReference>
<protein>
    <recommendedName>
        <fullName evidence="3">Protein N-terminal and lysine N-methyltransferase EFM7</fullName>
    </recommendedName>
</protein>
<dbReference type="OrthoDB" id="46564at2759"/>
<dbReference type="Proteomes" id="UP000242287">
    <property type="component" value="Unassembled WGS sequence"/>
</dbReference>
<accession>A0A2A9NQK4</accession>
<dbReference type="SUPFAM" id="SSF53335">
    <property type="entry name" value="S-adenosyl-L-methionine-dependent methyltransferases"/>
    <property type="match status" value="1"/>
</dbReference>
<dbReference type="STRING" id="703135.A0A2A9NQK4"/>
<proteinExistence type="predicted"/>
<dbReference type="EMBL" id="KZ302000">
    <property type="protein sequence ID" value="PFH50601.1"/>
    <property type="molecule type" value="Genomic_DNA"/>
</dbReference>
<dbReference type="Gene3D" id="3.40.50.150">
    <property type="entry name" value="Vaccinia Virus protein VP39"/>
    <property type="match status" value="1"/>
</dbReference>
<keyword evidence="2" id="KW-1185">Reference proteome</keyword>
<dbReference type="AlphaFoldDB" id="A0A2A9NQK4"/>
<reference evidence="1 2" key="1">
    <citation type="submission" date="2014-02" db="EMBL/GenBank/DDBJ databases">
        <title>Transposable element dynamics among asymbiotic and ectomycorrhizal Amanita fungi.</title>
        <authorList>
            <consortium name="DOE Joint Genome Institute"/>
            <person name="Hess J."/>
            <person name="Skrede I."/>
            <person name="Wolfe B."/>
            <person name="LaButti K."/>
            <person name="Ohm R.A."/>
            <person name="Grigoriev I.V."/>
            <person name="Pringle A."/>
        </authorList>
    </citation>
    <scope>NUCLEOTIDE SEQUENCE [LARGE SCALE GENOMIC DNA]</scope>
    <source>
        <strain evidence="1 2">SKay4041</strain>
    </source>
</reference>
<dbReference type="Pfam" id="PF10294">
    <property type="entry name" value="Methyltransf_16"/>
    <property type="match status" value="1"/>
</dbReference>
<evidence type="ECO:0008006" key="3">
    <source>
        <dbReference type="Google" id="ProtNLM"/>
    </source>
</evidence>
<dbReference type="GO" id="GO:0008757">
    <property type="term" value="F:S-adenosylmethionine-dependent methyltransferase activity"/>
    <property type="evidence" value="ECO:0007669"/>
    <property type="project" value="UniProtKB-ARBA"/>
</dbReference>
<dbReference type="InterPro" id="IPR029063">
    <property type="entry name" value="SAM-dependent_MTases_sf"/>
</dbReference>
<gene>
    <name evidence="1" type="ORF">AMATHDRAFT_144739</name>
</gene>
<dbReference type="InterPro" id="IPR019410">
    <property type="entry name" value="Methyltransf_16"/>
</dbReference>
<evidence type="ECO:0000313" key="2">
    <source>
        <dbReference type="Proteomes" id="UP000242287"/>
    </source>
</evidence>
<dbReference type="PANTHER" id="PTHR14614">
    <property type="entry name" value="HEPATOCELLULAR CARCINOMA-ASSOCIATED ANTIGEN"/>
    <property type="match status" value="1"/>
</dbReference>
<evidence type="ECO:0000313" key="1">
    <source>
        <dbReference type="EMBL" id="PFH50601.1"/>
    </source>
</evidence>
<dbReference type="PANTHER" id="PTHR14614:SF10">
    <property type="entry name" value="PROTEIN N-TERMINAL AND LYSINE N-METHYLTRANSFERASE EFM7"/>
    <property type="match status" value="1"/>
</dbReference>